<accession>A0A5C6MI70</accession>
<feature type="compositionally biased region" description="Basic and acidic residues" evidence="1">
    <location>
        <begin position="1"/>
        <end position="17"/>
    </location>
</feature>
<proteinExistence type="predicted"/>
<organism evidence="2 3">
    <name type="scientific">Takifugu flavidus</name>
    <name type="common">sansaifugu</name>
    <dbReference type="NCBI Taxonomy" id="433684"/>
    <lineage>
        <taxon>Eukaryota</taxon>
        <taxon>Metazoa</taxon>
        <taxon>Chordata</taxon>
        <taxon>Craniata</taxon>
        <taxon>Vertebrata</taxon>
        <taxon>Euteleostomi</taxon>
        <taxon>Actinopterygii</taxon>
        <taxon>Neopterygii</taxon>
        <taxon>Teleostei</taxon>
        <taxon>Neoteleostei</taxon>
        <taxon>Acanthomorphata</taxon>
        <taxon>Eupercaria</taxon>
        <taxon>Tetraodontiformes</taxon>
        <taxon>Tetradontoidea</taxon>
        <taxon>Tetraodontidae</taxon>
        <taxon>Takifugu</taxon>
    </lineage>
</organism>
<feature type="region of interest" description="Disordered" evidence="1">
    <location>
        <begin position="1"/>
        <end position="31"/>
    </location>
</feature>
<comment type="caution">
    <text evidence="2">The sequence shown here is derived from an EMBL/GenBank/DDBJ whole genome shotgun (WGS) entry which is preliminary data.</text>
</comment>
<evidence type="ECO:0000256" key="1">
    <source>
        <dbReference type="SAM" id="MobiDB-lite"/>
    </source>
</evidence>
<sequence>MDLHDEMGGKEVGEPGKSEGQNNIDSPLEQCKPERLREAVIKISCDSLASALRSNPSHLRVLDLSGTS</sequence>
<gene>
    <name evidence="2" type="ORF">D4764_0244340</name>
</gene>
<dbReference type="Proteomes" id="UP000324091">
    <property type="component" value="Unassembled WGS sequence"/>
</dbReference>
<dbReference type="AlphaFoldDB" id="A0A5C6MI70"/>
<protein>
    <submittedName>
        <fullName evidence="2">Uncharacterized protein</fullName>
    </submittedName>
</protein>
<reference evidence="2 3" key="1">
    <citation type="submission" date="2019-04" db="EMBL/GenBank/DDBJ databases">
        <title>Chromosome genome assembly for Takifugu flavidus.</title>
        <authorList>
            <person name="Xiao S."/>
        </authorList>
    </citation>
    <scope>NUCLEOTIDE SEQUENCE [LARGE SCALE GENOMIC DNA]</scope>
    <source>
        <strain evidence="2">HTHZ2018</strain>
        <tissue evidence="2">Muscle</tissue>
    </source>
</reference>
<evidence type="ECO:0000313" key="3">
    <source>
        <dbReference type="Proteomes" id="UP000324091"/>
    </source>
</evidence>
<keyword evidence="3" id="KW-1185">Reference proteome</keyword>
<name>A0A5C6MI70_9TELE</name>
<dbReference type="EMBL" id="RHFK02000806">
    <property type="protein sequence ID" value="TWW53117.1"/>
    <property type="molecule type" value="Genomic_DNA"/>
</dbReference>
<evidence type="ECO:0000313" key="2">
    <source>
        <dbReference type="EMBL" id="TWW53117.1"/>
    </source>
</evidence>